<keyword evidence="3" id="KW-1185">Reference proteome</keyword>
<protein>
    <submittedName>
        <fullName evidence="2">Uncharacterized protein</fullName>
    </submittedName>
</protein>
<keyword evidence="1" id="KW-0472">Membrane</keyword>
<keyword evidence="1" id="KW-0812">Transmembrane</keyword>
<organism evidence="2 3">
    <name type="scientific">Vespula pensylvanica</name>
    <name type="common">Western yellow jacket</name>
    <name type="synonym">Wasp</name>
    <dbReference type="NCBI Taxonomy" id="30213"/>
    <lineage>
        <taxon>Eukaryota</taxon>
        <taxon>Metazoa</taxon>
        <taxon>Ecdysozoa</taxon>
        <taxon>Arthropoda</taxon>
        <taxon>Hexapoda</taxon>
        <taxon>Insecta</taxon>
        <taxon>Pterygota</taxon>
        <taxon>Neoptera</taxon>
        <taxon>Endopterygota</taxon>
        <taxon>Hymenoptera</taxon>
        <taxon>Apocrita</taxon>
        <taxon>Aculeata</taxon>
        <taxon>Vespoidea</taxon>
        <taxon>Vespidae</taxon>
        <taxon>Vespinae</taxon>
        <taxon>Vespula</taxon>
    </lineage>
</organism>
<comment type="caution">
    <text evidence="2">The sequence shown here is derived from an EMBL/GenBank/DDBJ whole genome shotgun (WGS) entry which is preliminary data.</text>
</comment>
<evidence type="ECO:0000313" key="2">
    <source>
        <dbReference type="EMBL" id="KAF7410874.1"/>
    </source>
</evidence>
<evidence type="ECO:0000313" key="3">
    <source>
        <dbReference type="Proteomes" id="UP000600918"/>
    </source>
</evidence>
<name>A0A834KMX4_VESPE</name>
<accession>A0A834KMX4</accession>
<feature type="transmembrane region" description="Helical" evidence="1">
    <location>
        <begin position="50"/>
        <end position="71"/>
    </location>
</feature>
<evidence type="ECO:0000256" key="1">
    <source>
        <dbReference type="SAM" id="Phobius"/>
    </source>
</evidence>
<gene>
    <name evidence="2" type="ORF">H0235_013481</name>
</gene>
<dbReference type="EMBL" id="JACSDY010000013">
    <property type="protein sequence ID" value="KAF7410874.1"/>
    <property type="molecule type" value="Genomic_DNA"/>
</dbReference>
<reference evidence="2" key="1">
    <citation type="journal article" date="2020" name="G3 (Bethesda)">
        <title>High-Quality Assemblies for Three Invasive Social Wasps from the &lt;i&gt;Vespula&lt;/i&gt; Genus.</title>
        <authorList>
            <person name="Harrop T.W.R."/>
            <person name="Guhlin J."/>
            <person name="McLaughlin G.M."/>
            <person name="Permina E."/>
            <person name="Stockwell P."/>
            <person name="Gilligan J."/>
            <person name="Le Lec M.F."/>
            <person name="Gruber M.A.M."/>
            <person name="Quinn O."/>
            <person name="Lovegrove M."/>
            <person name="Duncan E.J."/>
            <person name="Remnant E.J."/>
            <person name="Van Eeckhoven J."/>
            <person name="Graham B."/>
            <person name="Knapp R.A."/>
            <person name="Langford K.W."/>
            <person name="Kronenberg Z."/>
            <person name="Press M.O."/>
            <person name="Eacker S.M."/>
            <person name="Wilson-Rankin E.E."/>
            <person name="Purcell J."/>
            <person name="Lester P.J."/>
            <person name="Dearden P.K."/>
        </authorList>
    </citation>
    <scope>NUCLEOTIDE SEQUENCE</scope>
    <source>
        <strain evidence="2">Volc-1</strain>
    </source>
</reference>
<dbReference type="Proteomes" id="UP000600918">
    <property type="component" value="Unassembled WGS sequence"/>
</dbReference>
<dbReference type="AlphaFoldDB" id="A0A834KMX4"/>
<proteinExistence type="predicted"/>
<sequence>MLILSLNIVRCMLVDLNSFGIGELFISIIEGEEICRSYKRFWFVRRTKMLILDKFCAMICVNMAFVLVVQYTSSKEIFYRNEANKKNIVNGY</sequence>
<keyword evidence="1" id="KW-1133">Transmembrane helix</keyword>